<evidence type="ECO:0000313" key="5">
    <source>
        <dbReference type="EMBL" id="QQK79457.1"/>
    </source>
</evidence>
<feature type="binding site" evidence="2">
    <location>
        <position position="83"/>
    </location>
    <ligand>
        <name>S-adenosyl-L-methionine</name>
        <dbReference type="ChEBI" id="CHEBI:59789"/>
    </ligand>
</feature>
<keyword evidence="5" id="KW-0808">Transferase</keyword>
<keyword evidence="1" id="KW-0862">Zinc</keyword>
<dbReference type="KEGG" id="scib:HUG20_05820"/>
<feature type="domain" description="23S rRNA (guanine(745)-N(1))-methyltransferase N-terminal" evidence="4">
    <location>
        <begin position="20"/>
        <end position="57"/>
    </location>
</feature>
<dbReference type="CDD" id="cd02440">
    <property type="entry name" value="AdoMet_MTases"/>
    <property type="match status" value="1"/>
</dbReference>
<dbReference type="AlphaFoldDB" id="A0A7T7CEU5"/>
<protein>
    <submittedName>
        <fullName evidence="5">Methyltransferase domain-containing protein</fullName>
    </submittedName>
</protein>
<dbReference type="PIRSF" id="PIRSF018249">
    <property type="entry name" value="MyrA_prd"/>
    <property type="match status" value="1"/>
</dbReference>
<dbReference type="InterPro" id="IPR029063">
    <property type="entry name" value="SAM-dependent_MTases_sf"/>
</dbReference>
<proteinExistence type="predicted"/>
<organism evidence="5 6">
    <name type="scientific">Salicibibacter cibi</name>
    <dbReference type="NCBI Taxonomy" id="2743001"/>
    <lineage>
        <taxon>Bacteria</taxon>
        <taxon>Bacillati</taxon>
        <taxon>Bacillota</taxon>
        <taxon>Bacilli</taxon>
        <taxon>Bacillales</taxon>
        <taxon>Bacillaceae</taxon>
        <taxon>Salicibibacter</taxon>
    </lineage>
</organism>
<keyword evidence="6" id="KW-1185">Reference proteome</keyword>
<feature type="domain" description="Methyltransferase" evidence="3">
    <location>
        <begin position="107"/>
        <end position="176"/>
    </location>
</feature>
<evidence type="ECO:0000256" key="1">
    <source>
        <dbReference type="PIRSR" id="PIRSR018249-1"/>
    </source>
</evidence>
<dbReference type="Proteomes" id="UP000595349">
    <property type="component" value="Chromosome"/>
</dbReference>
<evidence type="ECO:0000259" key="3">
    <source>
        <dbReference type="Pfam" id="PF13649"/>
    </source>
</evidence>
<sequence length="293" mass="33485">MTKSLRIKRAELISKCQFVFKCPYCDVAMEVTTDLKSIVCSNNHSFDFAKQGYVNLLRCSPKANYGKELFEARRTMIAESDLFHPLHEFIRDIIKGAIEQLQRDVSILDVGCGEGSHLHKTIHGTKNSGVSHGFGLDISKEAIKMASRYYENHIWLVGDLANPPFHDQTFNIILNILSPSNYKAIKKILVKEGLAVKVVPRTNYLKELREFFAESEEHDYKNNETVSLFKEHFHSVKTFPLSYKKSLHPSEIQSLVQMTPLAWTFDQEKIGKFMSKESVNITVDLDILIGKNI</sequence>
<dbReference type="GO" id="GO:0032259">
    <property type="term" value="P:methylation"/>
    <property type="evidence" value="ECO:0007669"/>
    <property type="project" value="UniProtKB-KW"/>
</dbReference>
<dbReference type="InterPro" id="IPR041698">
    <property type="entry name" value="Methyltransf_25"/>
</dbReference>
<dbReference type="RefSeq" id="WP_200089118.1">
    <property type="nucleotide sequence ID" value="NZ_CP054706.1"/>
</dbReference>
<evidence type="ECO:0000259" key="4">
    <source>
        <dbReference type="Pfam" id="PF21302"/>
    </source>
</evidence>
<feature type="binding site" evidence="2">
    <location>
        <position position="204"/>
    </location>
    <ligand>
        <name>S-adenosyl-L-methionine</name>
        <dbReference type="ChEBI" id="CHEBI:59789"/>
    </ligand>
</feature>
<feature type="binding site" evidence="1">
    <location>
        <position position="44"/>
    </location>
    <ligand>
        <name>Zn(2+)</name>
        <dbReference type="ChEBI" id="CHEBI:29105"/>
    </ligand>
</feature>
<dbReference type="SUPFAM" id="SSF53335">
    <property type="entry name" value="S-adenosyl-L-methionine-dependent methyltransferases"/>
    <property type="match status" value="1"/>
</dbReference>
<dbReference type="InterPro" id="IPR048647">
    <property type="entry name" value="RlmA_N"/>
</dbReference>
<dbReference type="Gene3D" id="3.40.50.150">
    <property type="entry name" value="Vaccinia Virus protein VP39"/>
    <property type="match status" value="1"/>
</dbReference>
<evidence type="ECO:0000256" key="2">
    <source>
        <dbReference type="PIRSR" id="PIRSR018249-2"/>
    </source>
</evidence>
<dbReference type="InterPro" id="IPR016718">
    <property type="entry name" value="rRNA_m1G-MeTrfase_A_prd"/>
</dbReference>
<name>A0A7T7CEU5_9BACI</name>
<keyword evidence="5" id="KW-0489">Methyltransferase</keyword>
<feature type="binding site" evidence="1">
    <location>
        <position position="40"/>
    </location>
    <ligand>
        <name>Zn(2+)</name>
        <dbReference type="ChEBI" id="CHEBI:29105"/>
    </ligand>
</feature>
<dbReference type="Pfam" id="PF21302">
    <property type="entry name" value="Zn_ribbon_RlmA"/>
    <property type="match status" value="1"/>
</dbReference>
<keyword evidence="1" id="KW-0479">Metal-binding</keyword>
<reference evidence="5 6" key="1">
    <citation type="submission" date="2020-06" db="EMBL/GenBank/DDBJ databases">
        <title>Genomic analysis of Salicibibacter sp. NKC21-4.</title>
        <authorList>
            <person name="Oh Y.J."/>
        </authorList>
    </citation>
    <scope>NUCLEOTIDE SEQUENCE [LARGE SCALE GENOMIC DNA]</scope>
    <source>
        <strain evidence="5 6">NKC21-4</strain>
    </source>
</reference>
<dbReference type="GO" id="GO:0046872">
    <property type="term" value="F:metal ion binding"/>
    <property type="evidence" value="ECO:0007669"/>
    <property type="project" value="UniProtKB-KW"/>
</dbReference>
<evidence type="ECO:0000313" key="6">
    <source>
        <dbReference type="Proteomes" id="UP000595349"/>
    </source>
</evidence>
<dbReference type="EMBL" id="CP054706">
    <property type="protein sequence ID" value="QQK79457.1"/>
    <property type="molecule type" value="Genomic_DNA"/>
</dbReference>
<keyword evidence="2" id="KW-0949">S-adenosyl-L-methionine</keyword>
<feature type="binding site" evidence="2">
    <location>
        <begin position="114"/>
        <end position="115"/>
    </location>
    <ligand>
        <name>S-adenosyl-L-methionine</name>
        <dbReference type="ChEBI" id="CHEBI:59789"/>
    </ligand>
</feature>
<dbReference type="GO" id="GO:0008168">
    <property type="term" value="F:methyltransferase activity"/>
    <property type="evidence" value="ECO:0007669"/>
    <property type="project" value="UniProtKB-KW"/>
</dbReference>
<dbReference type="Pfam" id="PF13649">
    <property type="entry name" value="Methyltransf_25"/>
    <property type="match status" value="1"/>
</dbReference>
<gene>
    <name evidence="5" type="ORF">HUG20_05820</name>
</gene>
<accession>A0A7T7CEU5</accession>